<proteinExistence type="predicted"/>
<keyword evidence="3" id="KW-1185">Reference proteome</keyword>
<dbReference type="AlphaFoldDB" id="A0AAV1C6L7"/>
<organism evidence="2 3">
    <name type="scientific">Oldenlandia corymbosa var. corymbosa</name>
    <dbReference type="NCBI Taxonomy" id="529605"/>
    <lineage>
        <taxon>Eukaryota</taxon>
        <taxon>Viridiplantae</taxon>
        <taxon>Streptophyta</taxon>
        <taxon>Embryophyta</taxon>
        <taxon>Tracheophyta</taxon>
        <taxon>Spermatophyta</taxon>
        <taxon>Magnoliopsida</taxon>
        <taxon>eudicotyledons</taxon>
        <taxon>Gunneridae</taxon>
        <taxon>Pentapetalae</taxon>
        <taxon>asterids</taxon>
        <taxon>lamiids</taxon>
        <taxon>Gentianales</taxon>
        <taxon>Rubiaceae</taxon>
        <taxon>Rubioideae</taxon>
        <taxon>Spermacoceae</taxon>
        <taxon>Hedyotis-Oldenlandia complex</taxon>
        <taxon>Oldenlandia</taxon>
    </lineage>
</organism>
<feature type="region of interest" description="Disordered" evidence="1">
    <location>
        <begin position="163"/>
        <end position="191"/>
    </location>
</feature>
<accession>A0AAV1C6L7</accession>
<evidence type="ECO:0000256" key="1">
    <source>
        <dbReference type="SAM" id="MobiDB-lite"/>
    </source>
</evidence>
<protein>
    <submittedName>
        <fullName evidence="2">OLC1v1026249C1</fullName>
    </submittedName>
</protein>
<name>A0AAV1C6L7_OLDCO</name>
<sequence length="191" mass="22025">MSNSFRPSTLIKPDPVYEYGYPVPGNRISSPLAYNPVSNSPGYSYTRFGDESDNINYSTQDVGWDHGDFVEHKKKRPYMIRWKSGKKVDKRLMMVLESFYQEIYVKRQDFFKKIFPDRMQEDFDDVFRKVDAMLNKNKSEVRNQTLQRSLSMGSPRRMQRFKIKTPAVVVGNSDGQSGGASDSDGQNGYGK</sequence>
<evidence type="ECO:0000313" key="3">
    <source>
        <dbReference type="Proteomes" id="UP001161247"/>
    </source>
</evidence>
<evidence type="ECO:0000313" key="2">
    <source>
        <dbReference type="EMBL" id="CAI9091274.1"/>
    </source>
</evidence>
<dbReference type="PANTHER" id="PTHR37725">
    <property type="match status" value="1"/>
</dbReference>
<dbReference type="EMBL" id="OX459118">
    <property type="protein sequence ID" value="CAI9091274.1"/>
    <property type="molecule type" value="Genomic_DNA"/>
</dbReference>
<feature type="compositionally biased region" description="Low complexity" evidence="1">
    <location>
        <begin position="171"/>
        <end position="191"/>
    </location>
</feature>
<gene>
    <name evidence="2" type="ORF">OLC1_LOCUS3240</name>
</gene>
<dbReference type="Proteomes" id="UP001161247">
    <property type="component" value="Chromosome 1"/>
</dbReference>
<reference evidence="2" key="1">
    <citation type="submission" date="2023-03" db="EMBL/GenBank/DDBJ databases">
        <authorList>
            <person name="Julca I."/>
        </authorList>
    </citation>
    <scope>NUCLEOTIDE SEQUENCE</scope>
</reference>
<dbReference type="PANTHER" id="PTHR37725:SF1">
    <property type="match status" value="1"/>
</dbReference>